<feature type="domain" description="EamA" evidence="7">
    <location>
        <begin position="14"/>
        <end position="147"/>
    </location>
</feature>
<evidence type="ECO:0000256" key="2">
    <source>
        <dbReference type="ARBA" id="ARBA00022475"/>
    </source>
</evidence>
<feature type="transmembrane region" description="Helical" evidence="6">
    <location>
        <begin position="193"/>
        <end position="219"/>
    </location>
</feature>
<proteinExistence type="predicted"/>
<evidence type="ECO:0000256" key="3">
    <source>
        <dbReference type="ARBA" id="ARBA00022692"/>
    </source>
</evidence>
<keyword evidence="5 6" id="KW-0472">Membrane</keyword>
<keyword evidence="9" id="KW-1185">Reference proteome</keyword>
<feature type="transmembrane region" description="Helical" evidence="6">
    <location>
        <begin position="164"/>
        <end position="181"/>
    </location>
</feature>
<keyword evidence="3 6" id="KW-0812">Transmembrane</keyword>
<comment type="caution">
    <text evidence="8">The sequence shown here is derived from an EMBL/GenBank/DDBJ whole genome shotgun (WGS) entry which is preliminary data.</text>
</comment>
<name>A0A1I4FNX8_9HYPH</name>
<evidence type="ECO:0000256" key="6">
    <source>
        <dbReference type="SAM" id="Phobius"/>
    </source>
</evidence>
<feature type="domain" description="EamA" evidence="7">
    <location>
        <begin position="161"/>
        <end position="298"/>
    </location>
</feature>
<dbReference type="PANTHER" id="PTHR32322">
    <property type="entry name" value="INNER MEMBRANE TRANSPORTER"/>
    <property type="match status" value="1"/>
</dbReference>
<feature type="transmembrane region" description="Helical" evidence="6">
    <location>
        <begin position="256"/>
        <end position="275"/>
    </location>
</feature>
<dbReference type="InterPro" id="IPR000620">
    <property type="entry name" value="EamA_dom"/>
</dbReference>
<feature type="transmembrane region" description="Helical" evidence="6">
    <location>
        <begin position="281"/>
        <end position="304"/>
    </location>
</feature>
<evidence type="ECO:0000313" key="9">
    <source>
        <dbReference type="Proteomes" id="UP000199598"/>
    </source>
</evidence>
<evidence type="ECO:0000256" key="1">
    <source>
        <dbReference type="ARBA" id="ARBA00004651"/>
    </source>
</evidence>
<keyword evidence="2" id="KW-1003">Cell membrane</keyword>
<evidence type="ECO:0000256" key="5">
    <source>
        <dbReference type="ARBA" id="ARBA00023136"/>
    </source>
</evidence>
<dbReference type="Pfam" id="PF00892">
    <property type="entry name" value="EamA"/>
    <property type="match status" value="2"/>
</dbReference>
<dbReference type="InterPro" id="IPR037185">
    <property type="entry name" value="EmrE-like"/>
</dbReference>
<accession>A0A1I4FNX8</accession>
<organism evidence="8 9">
    <name type="scientific">Pseudovibrio ascidiaceicola</name>
    <dbReference type="NCBI Taxonomy" id="285279"/>
    <lineage>
        <taxon>Bacteria</taxon>
        <taxon>Pseudomonadati</taxon>
        <taxon>Pseudomonadota</taxon>
        <taxon>Alphaproteobacteria</taxon>
        <taxon>Hyphomicrobiales</taxon>
        <taxon>Stappiaceae</taxon>
        <taxon>Pseudovibrio</taxon>
    </lineage>
</organism>
<dbReference type="PANTHER" id="PTHR32322:SF18">
    <property type="entry name" value="S-ADENOSYLMETHIONINE_S-ADENOSYLHOMOCYSTEINE TRANSPORTER"/>
    <property type="match status" value="1"/>
</dbReference>
<gene>
    <name evidence="8" type="ORF">SAMN04488518_12013</name>
</gene>
<reference evidence="8 9" key="1">
    <citation type="submission" date="2016-10" db="EMBL/GenBank/DDBJ databases">
        <authorList>
            <person name="Varghese N."/>
            <person name="Submissions S."/>
        </authorList>
    </citation>
    <scope>NUCLEOTIDE SEQUENCE [LARGE SCALE GENOMIC DNA]</scope>
    <source>
        <strain evidence="8 9">DSM 16392</strain>
    </source>
</reference>
<dbReference type="RefSeq" id="WP_208860652.1">
    <property type="nucleotide sequence ID" value="NZ_FOSK01000020.1"/>
</dbReference>
<dbReference type="SUPFAM" id="SSF103481">
    <property type="entry name" value="Multidrug resistance efflux transporter EmrE"/>
    <property type="match status" value="2"/>
</dbReference>
<dbReference type="EMBL" id="FOSK01000020">
    <property type="protein sequence ID" value="SFL18657.1"/>
    <property type="molecule type" value="Genomic_DNA"/>
</dbReference>
<dbReference type="InterPro" id="IPR050638">
    <property type="entry name" value="AA-Vitamin_Transporters"/>
</dbReference>
<dbReference type="Proteomes" id="UP000199598">
    <property type="component" value="Unassembled WGS sequence"/>
</dbReference>
<protein>
    <submittedName>
        <fullName evidence="8">EamA domain-containing membrane protein RarD</fullName>
    </submittedName>
</protein>
<comment type="subcellular location">
    <subcellularLocation>
        <location evidence="1">Cell membrane</location>
        <topology evidence="1">Multi-pass membrane protein</topology>
    </subcellularLocation>
</comment>
<sequence length="310" mass="33481">MSNSSTSSSWASTYALLFLMPIFMSSNIIIAKPAIAHTEPWTLAFFRWGLASLILLPFTYRELKANMPLIRKNLKLLSFMAFLAMWICGAIVYLALKETSATNGTLIYSAAPALILALEWLFRGRAVATRELAGISLAIIGVFVIVTKGSLGNLLSLQLNSGDLLFALCTLSWAIYSVLIKKSQLQAISTAPLFAILAILGTIILAPFAVAEMAITASVPNTGEVWMSIAGVALIASVASFLTYQFSIRLVGPSIAGMFMYLMTPYGVGMAVLFLGEQLQMFHYLGFIPIMAGLLLATLPASLFRRKASA</sequence>
<feature type="transmembrane region" description="Helical" evidence="6">
    <location>
        <begin position="134"/>
        <end position="152"/>
    </location>
</feature>
<feature type="transmembrane region" description="Helical" evidence="6">
    <location>
        <begin position="225"/>
        <end position="244"/>
    </location>
</feature>
<feature type="transmembrane region" description="Helical" evidence="6">
    <location>
        <begin position="102"/>
        <end position="122"/>
    </location>
</feature>
<evidence type="ECO:0000256" key="4">
    <source>
        <dbReference type="ARBA" id="ARBA00022989"/>
    </source>
</evidence>
<feature type="transmembrane region" description="Helical" evidence="6">
    <location>
        <begin position="41"/>
        <end position="60"/>
    </location>
</feature>
<keyword evidence="4 6" id="KW-1133">Transmembrane helix</keyword>
<evidence type="ECO:0000313" key="8">
    <source>
        <dbReference type="EMBL" id="SFL18657.1"/>
    </source>
</evidence>
<evidence type="ECO:0000259" key="7">
    <source>
        <dbReference type="Pfam" id="PF00892"/>
    </source>
</evidence>
<feature type="transmembrane region" description="Helical" evidence="6">
    <location>
        <begin position="76"/>
        <end position="96"/>
    </location>
</feature>